<proteinExistence type="predicted"/>
<gene>
    <name evidence="1" type="ORF">COL66_28715</name>
</gene>
<reference evidence="1 2" key="1">
    <citation type="submission" date="2017-09" db="EMBL/GenBank/DDBJ databases">
        <title>Large-scale bioinformatics analysis of Bacillus genomes uncovers conserved roles of natural products in bacterial physiology.</title>
        <authorList>
            <consortium name="Agbiome Team Llc"/>
            <person name="Bleich R.M."/>
            <person name="Grubbs K.J."/>
            <person name="Santa Maria K.C."/>
            <person name="Allen S.E."/>
            <person name="Farag S."/>
            <person name="Shank E.A."/>
            <person name="Bowers A."/>
        </authorList>
    </citation>
    <scope>NUCLEOTIDE SEQUENCE [LARGE SCALE GENOMIC DNA]</scope>
    <source>
        <strain evidence="1 2">AFS080080</strain>
    </source>
</reference>
<dbReference type="AlphaFoldDB" id="A0A2B5I6P2"/>
<evidence type="ECO:0000313" key="1">
    <source>
        <dbReference type="EMBL" id="PFZ20097.1"/>
    </source>
</evidence>
<dbReference type="RefSeq" id="WP_098577707.1">
    <property type="nucleotide sequence ID" value="NZ_NVGE01000072.1"/>
</dbReference>
<dbReference type="EMBL" id="NVGE01000072">
    <property type="protein sequence ID" value="PFZ20097.1"/>
    <property type="molecule type" value="Genomic_DNA"/>
</dbReference>
<evidence type="ECO:0000313" key="2">
    <source>
        <dbReference type="Proteomes" id="UP000223311"/>
    </source>
</evidence>
<dbReference type="Proteomes" id="UP000223311">
    <property type="component" value="Unassembled WGS sequence"/>
</dbReference>
<organism evidence="1 2">
    <name type="scientific">Bacillus wiedmannii</name>
    <dbReference type="NCBI Taxonomy" id="1890302"/>
    <lineage>
        <taxon>Bacteria</taxon>
        <taxon>Bacillati</taxon>
        <taxon>Bacillota</taxon>
        <taxon>Bacilli</taxon>
        <taxon>Bacillales</taxon>
        <taxon>Bacillaceae</taxon>
        <taxon>Bacillus</taxon>
        <taxon>Bacillus cereus group</taxon>
    </lineage>
</organism>
<accession>A0A2B5I6P2</accession>
<name>A0A2B5I6P2_9BACI</name>
<sequence>MKEKLQCLQLIREGLDENTFRFMVAKVIVKHYITEIAEKKKNFYLRDVHCRTNLMLRSMGLDEVSYRFVHKNSYASF</sequence>
<protein>
    <submittedName>
        <fullName evidence="1">Uncharacterized protein</fullName>
    </submittedName>
</protein>
<comment type="caution">
    <text evidence="1">The sequence shown here is derived from an EMBL/GenBank/DDBJ whole genome shotgun (WGS) entry which is preliminary data.</text>
</comment>